<reference evidence="2" key="1">
    <citation type="journal article" date="2015" name="Nature">
        <title>Complex archaea that bridge the gap between prokaryotes and eukaryotes.</title>
        <authorList>
            <person name="Spang A."/>
            <person name="Saw J.H."/>
            <person name="Jorgensen S.L."/>
            <person name="Zaremba-Niedzwiedzka K."/>
            <person name="Martijn J."/>
            <person name="Lind A.E."/>
            <person name="van Eijk R."/>
            <person name="Schleper C."/>
            <person name="Guy L."/>
            <person name="Ettema T.J."/>
        </authorList>
    </citation>
    <scope>NUCLEOTIDE SEQUENCE</scope>
</reference>
<comment type="caution">
    <text evidence="2">The sequence shown here is derived from an EMBL/GenBank/DDBJ whole genome shotgun (WGS) entry which is preliminary data.</text>
</comment>
<accession>A0A0F9RUM2</accession>
<sequence>MYDLPVFVWILIISIGLMLFAMMFGFMITTIILIMIFLYIGIRTWVEVYNDRN</sequence>
<feature type="transmembrane region" description="Helical" evidence="1">
    <location>
        <begin position="6"/>
        <end position="39"/>
    </location>
</feature>
<keyword evidence="1" id="KW-0812">Transmembrane</keyword>
<name>A0A0F9RUM2_9ZZZZ</name>
<evidence type="ECO:0000313" key="2">
    <source>
        <dbReference type="EMBL" id="KKN60165.1"/>
    </source>
</evidence>
<keyword evidence="1" id="KW-0472">Membrane</keyword>
<dbReference type="EMBL" id="LAZR01000703">
    <property type="protein sequence ID" value="KKN60165.1"/>
    <property type="molecule type" value="Genomic_DNA"/>
</dbReference>
<proteinExistence type="predicted"/>
<organism evidence="2">
    <name type="scientific">marine sediment metagenome</name>
    <dbReference type="NCBI Taxonomy" id="412755"/>
    <lineage>
        <taxon>unclassified sequences</taxon>
        <taxon>metagenomes</taxon>
        <taxon>ecological metagenomes</taxon>
    </lineage>
</organism>
<protein>
    <submittedName>
        <fullName evidence="2">Uncharacterized protein</fullName>
    </submittedName>
</protein>
<dbReference type="AlphaFoldDB" id="A0A0F9RUM2"/>
<keyword evidence="1" id="KW-1133">Transmembrane helix</keyword>
<evidence type="ECO:0000256" key="1">
    <source>
        <dbReference type="SAM" id="Phobius"/>
    </source>
</evidence>
<gene>
    <name evidence="2" type="ORF">LCGC14_0534560</name>
</gene>